<dbReference type="AlphaFoldDB" id="A0A7Z1AWA2"/>
<keyword evidence="1" id="KW-1133">Transmembrane helix</keyword>
<evidence type="ECO:0000256" key="1">
    <source>
        <dbReference type="SAM" id="Phobius"/>
    </source>
</evidence>
<dbReference type="OrthoDB" id="4515621at2"/>
<keyword evidence="1" id="KW-0472">Membrane</keyword>
<dbReference type="Proteomes" id="UP000185696">
    <property type="component" value="Unassembled WGS sequence"/>
</dbReference>
<reference evidence="2 3" key="1">
    <citation type="submission" date="2016-12" db="EMBL/GenBank/DDBJ databases">
        <title>The draft genome sequence of Actinophytocola xinjiangensis.</title>
        <authorList>
            <person name="Wang W."/>
            <person name="Yuan L."/>
        </authorList>
    </citation>
    <scope>NUCLEOTIDE SEQUENCE [LARGE SCALE GENOMIC DNA]</scope>
    <source>
        <strain evidence="2 3">CGMCC 4.4663</strain>
    </source>
</reference>
<evidence type="ECO:0008006" key="4">
    <source>
        <dbReference type="Google" id="ProtNLM"/>
    </source>
</evidence>
<feature type="transmembrane region" description="Helical" evidence="1">
    <location>
        <begin position="359"/>
        <end position="381"/>
    </location>
</feature>
<protein>
    <recommendedName>
        <fullName evidence="4">Peptide zinc metalloprotease protein</fullName>
    </recommendedName>
</protein>
<feature type="transmembrane region" description="Helical" evidence="1">
    <location>
        <begin position="155"/>
        <end position="176"/>
    </location>
</feature>
<evidence type="ECO:0000313" key="2">
    <source>
        <dbReference type="EMBL" id="OLF07432.1"/>
    </source>
</evidence>
<feature type="transmembrane region" description="Helical" evidence="1">
    <location>
        <begin position="218"/>
        <end position="238"/>
    </location>
</feature>
<evidence type="ECO:0000313" key="3">
    <source>
        <dbReference type="Proteomes" id="UP000185696"/>
    </source>
</evidence>
<name>A0A7Z1AWA2_9PSEU</name>
<feature type="transmembrane region" description="Helical" evidence="1">
    <location>
        <begin position="319"/>
        <end position="339"/>
    </location>
</feature>
<sequence length="388" mass="42686">MSVEARRVTLRQLTVVPDGDDVLIGDPERATFVAVPPVGGVVVRALLAGRTLAETAELAEREAGQPVDVDAFVQTLTAMGFVVGDEEVAPERTATVQHRGWLTGPPTRVVRPLFGRVAWTVYGLAAAFCVTVFALRPDLFPGPADAMVLPDAGLSLVVLVPLAFLLVGVHELWHWFAARALGLRSRFGVDRRLYFLVFETDLSQLWSVPRRARYGPQLAGLAIDLVLLAVFLSVELVWPGVWLVPGLVFAVVSTTLWQCMIFLRTDLYGVFVTATGCRDLWRVKTLLLRQAFGRLDASGTAELAAADPRDVRIGTWFRWLWLAGVAVGLAYFAVFYLPLLHTTATWTVAGLTTGTGTRFWWTLLGSTLLYLPFVSVTVLAVRERLSRR</sequence>
<proteinExistence type="predicted"/>
<keyword evidence="1" id="KW-0812">Transmembrane</keyword>
<comment type="caution">
    <text evidence="2">The sequence shown here is derived from an EMBL/GenBank/DDBJ whole genome shotgun (WGS) entry which is preliminary data.</text>
</comment>
<dbReference type="EMBL" id="MSIF01000016">
    <property type="protein sequence ID" value="OLF07432.1"/>
    <property type="molecule type" value="Genomic_DNA"/>
</dbReference>
<accession>A0A7Z1AWA2</accession>
<feature type="transmembrane region" description="Helical" evidence="1">
    <location>
        <begin position="244"/>
        <end position="263"/>
    </location>
</feature>
<feature type="transmembrane region" description="Helical" evidence="1">
    <location>
        <begin position="117"/>
        <end position="135"/>
    </location>
</feature>
<keyword evidence="3" id="KW-1185">Reference proteome</keyword>
<organism evidence="2 3">
    <name type="scientific">Actinophytocola xinjiangensis</name>
    <dbReference type="NCBI Taxonomy" id="485602"/>
    <lineage>
        <taxon>Bacteria</taxon>
        <taxon>Bacillati</taxon>
        <taxon>Actinomycetota</taxon>
        <taxon>Actinomycetes</taxon>
        <taxon>Pseudonocardiales</taxon>
        <taxon>Pseudonocardiaceae</taxon>
    </lineage>
</organism>
<gene>
    <name evidence="2" type="ORF">BLA60_28025</name>
</gene>